<protein>
    <submittedName>
        <fullName evidence="2">FkbM family methyltransferase</fullName>
    </submittedName>
</protein>
<keyword evidence="2" id="KW-0489">Methyltransferase</keyword>
<comment type="caution">
    <text evidence="2">The sequence shown here is derived from an EMBL/GenBank/DDBJ whole genome shotgun (WGS) entry which is preliminary data.</text>
</comment>
<dbReference type="SUPFAM" id="SSF53335">
    <property type="entry name" value="S-adenosyl-L-methionine-dependent methyltransferases"/>
    <property type="match status" value="1"/>
</dbReference>
<gene>
    <name evidence="2" type="ORF">HNQ65_000031</name>
</gene>
<dbReference type="Gene3D" id="3.40.50.150">
    <property type="entry name" value="Vaccinia Virus protein VP39"/>
    <property type="match status" value="1"/>
</dbReference>
<dbReference type="PANTHER" id="PTHR34203">
    <property type="entry name" value="METHYLTRANSFERASE, FKBM FAMILY PROTEIN"/>
    <property type="match status" value="1"/>
</dbReference>
<name>A0A7W7Y6Q0_9BACT</name>
<keyword evidence="3" id="KW-1185">Reference proteome</keyword>
<dbReference type="InterPro" id="IPR029063">
    <property type="entry name" value="SAM-dependent_MTases_sf"/>
</dbReference>
<evidence type="ECO:0000259" key="1">
    <source>
        <dbReference type="Pfam" id="PF05050"/>
    </source>
</evidence>
<dbReference type="Proteomes" id="UP000590740">
    <property type="component" value="Unassembled WGS sequence"/>
</dbReference>
<dbReference type="Pfam" id="PF05050">
    <property type="entry name" value="Methyltransf_21"/>
    <property type="match status" value="1"/>
</dbReference>
<dbReference type="InterPro" id="IPR006342">
    <property type="entry name" value="FkbM_mtfrase"/>
</dbReference>
<dbReference type="AlphaFoldDB" id="A0A7W7Y6Q0"/>
<evidence type="ECO:0000313" key="2">
    <source>
        <dbReference type="EMBL" id="MBB5030477.1"/>
    </source>
</evidence>
<proteinExistence type="predicted"/>
<keyword evidence="2" id="KW-0808">Transferase</keyword>
<dbReference type="NCBIfam" id="TIGR01444">
    <property type="entry name" value="fkbM_fam"/>
    <property type="match status" value="1"/>
</dbReference>
<dbReference type="EMBL" id="JACHIG010000001">
    <property type="protein sequence ID" value="MBB5030477.1"/>
    <property type="molecule type" value="Genomic_DNA"/>
</dbReference>
<dbReference type="RefSeq" id="WP_184337241.1">
    <property type="nucleotide sequence ID" value="NZ_JACHIG010000001.1"/>
</dbReference>
<feature type="domain" description="Methyltransferase FkbM" evidence="1">
    <location>
        <begin position="73"/>
        <end position="242"/>
    </location>
</feature>
<dbReference type="PANTHER" id="PTHR34203:SF15">
    <property type="entry name" value="SLL1173 PROTEIN"/>
    <property type="match status" value="1"/>
</dbReference>
<dbReference type="GO" id="GO:0008168">
    <property type="term" value="F:methyltransferase activity"/>
    <property type="evidence" value="ECO:0007669"/>
    <property type="project" value="UniProtKB-KW"/>
</dbReference>
<reference evidence="2 3" key="1">
    <citation type="submission" date="2020-08" db="EMBL/GenBank/DDBJ databases">
        <title>Genomic Encyclopedia of Type Strains, Phase IV (KMG-IV): sequencing the most valuable type-strain genomes for metagenomic binning, comparative biology and taxonomic classification.</title>
        <authorList>
            <person name="Goeker M."/>
        </authorList>
    </citation>
    <scope>NUCLEOTIDE SEQUENCE [LARGE SCALE GENOMIC DNA]</scope>
    <source>
        <strain evidence="2 3">DSM 12252</strain>
    </source>
</reference>
<evidence type="ECO:0000313" key="3">
    <source>
        <dbReference type="Proteomes" id="UP000590740"/>
    </source>
</evidence>
<dbReference type="GO" id="GO:0032259">
    <property type="term" value="P:methylation"/>
    <property type="evidence" value="ECO:0007669"/>
    <property type="project" value="UniProtKB-KW"/>
</dbReference>
<sequence length="275" mass="30964">MNTKTKIGLAKLLYHALRLVGVSRKRIILRHGVRFDVDLAEGIDLSLFLFGSFQKWVIDQTLLPNKDNFCAIDIGANIGAICLPLACRYPGSRIIAVEPTDHAFKRLQRNIELNPAIQSRIKTIQAFMGDGSQAAAPGMIAYPSWRLDKVAGERHSVHLGQAHVVTCPTLSIDGLVEQEGLDHIDFIKIDTDGHEFEILKGARTTLERWRPVLVFEFCFYENEKRGYSFADFSAFFNSLNYDIWLCDRKTRIPDEAAARRVVPELGSCDFAAVPR</sequence>
<organism evidence="2 3">
    <name type="scientific">Prosthecobacter vanneervenii</name>
    <dbReference type="NCBI Taxonomy" id="48466"/>
    <lineage>
        <taxon>Bacteria</taxon>
        <taxon>Pseudomonadati</taxon>
        <taxon>Verrucomicrobiota</taxon>
        <taxon>Verrucomicrobiia</taxon>
        <taxon>Verrucomicrobiales</taxon>
        <taxon>Verrucomicrobiaceae</taxon>
        <taxon>Prosthecobacter</taxon>
    </lineage>
</organism>
<dbReference type="InterPro" id="IPR052514">
    <property type="entry name" value="SAM-dependent_MTase"/>
</dbReference>
<accession>A0A7W7Y6Q0</accession>